<dbReference type="PANTHER" id="PTHR30061">
    <property type="entry name" value="MALTOSE-BINDING PERIPLASMIC PROTEIN"/>
    <property type="match status" value="1"/>
</dbReference>
<evidence type="ECO:0000256" key="4">
    <source>
        <dbReference type="SAM" id="SignalP"/>
    </source>
</evidence>
<dbReference type="PROSITE" id="PS51257">
    <property type="entry name" value="PROKAR_LIPOPROTEIN"/>
    <property type="match status" value="1"/>
</dbReference>
<evidence type="ECO:0000313" key="5">
    <source>
        <dbReference type="EMBL" id="MBB4698395.1"/>
    </source>
</evidence>
<evidence type="ECO:0000313" key="6">
    <source>
        <dbReference type="Proteomes" id="UP000542742"/>
    </source>
</evidence>
<feature type="chain" id="PRO_5039181725" evidence="4">
    <location>
        <begin position="24"/>
        <end position="428"/>
    </location>
</feature>
<dbReference type="GO" id="GO:1901982">
    <property type="term" value="F:maltose binding"/>
    <property type="evidence" value="ECO:0007669"/>
    <property type="project" value="TreeGrafter"/>
</dbReference>
<keyword evidence="5" id="KW-0762">Sugar transport</keyword>
<comment type="similarity">
    <text evidence="1">Belongs to the bacterial solute-binding protein 1 family.</text>
</comment>
<comment type="caution">
    <text evidence="5">The sequence shown here is derived from an EMBL/GenBank/DDBJ whole genome shotgun (WGS) entry which is preliminary data.</text>
</comment>
<dbReference type="Gene3D" id="3.40.190.10">
    <property type="entry name" value="Periplasmic binding protein-like II"/>
    <property type="match status" value="1"/>
</dbReference>
<dbReference type="CDD" id="cd13585">
    <property type="entry name" value="PBP2_TMBP_like"/>
    <property type="match status" value="1"/>
</dbReference>
<keyword evidence="2" id="KW-0813">Transport</keyword>
<dbReference type="SUPFAM" id="SSF53850">
    <property type="entry name" value="Periplasmic binding protein-like II"/>
    <property type="match status" value="1"/>
</dbReference>
<dbReference type="GO" id="GO:0055052">
    <property type="term" value="C:ATP-binding cassette (ABC) transporter complex, substrate-binding subunit-containing"/>
    <property type="evidence" value="ECO:0007669"/>
    <property type="project" value="TreeGrafter"/>
</dbReference>
<feature type="signal peptide" evidence="4">
    <location>
        <begin position="1"/>
        <end position="23"/>
    </location>
</feature>
<organism evidence="5 6">
    <name type="scientific">Paractinoplanes abujensis</name>
    <dbReference type="NCBI Taxonomy" id="882441"/>
    <lineage>
        <taxon>Bacteria</taxon>
        <taxon>Bacillati</taxon>
        <taxon>Actinomycetota</taxon>
        <taxon>Actinomycetes</taxon>
        <taxon>Micromonosporales</taxon>
        <taxon>Micromonosporaceae</taxon>
        <taxon>Paractinoplanes</taxon>
    </lineage>
</organism>
<dbReference type="PANTHER" id="PTHR30061:SF50">
    <property type="entry name" value="MALTOSE_MALTODEXTRIN-BINDING PERIPLASMIC PROTEIN"/>
    <property type="match status" value="1"/>
</dbReference>
<dbReference type="RefSeq" id="WP_184956401.1">
    <property type="nucleotide sequence ID" value="NZ_BOMC01000024.1"/>
</dbReference>
<sequence length="428" mass="45690">MFRIRTFALGAAALMALATVGCGDDSGAEAGADGNVTLTFVNAQDPGTFDKVIADFEKANPTIKIKQQVVPFDDLNSTVQSRLGARDADIDLYDVDEPRLAAFASRGFLEPLDDLKSQAEGRIDANALKITTFDGKQYAMPRWTSTQLLYYNKALLAKAGIKAPSSNPATPVTWEQVTADGKKAQSAGARYGLIFDQVDRYYQLQPLPESLGGGPGLTGDGLLQPDVTNAGWTSAFTWYHDLFASGVAPRGINPEQTPGLFATGAVAFFAGGPWNAAAFDKEKAVDYGVAPFPRFAQGKPATSTDSWSTGISPFSDSKDAAKKFLAYMTTDPAGATATTSNNIPVQQQAFQTYLKGLGGKGARYQQIADIIEHSVAGTAVSRPITTGYVDFESVLNKAFADIRNGTDATTRLTQAGEELERALAKYRK</sequence>
<dbReference type="GO" id="GO:0042956">
    <property type="term" value="P:maltodextrin transmembrane transport"/>
    <property type="evidence" value="ECO:0007669"/>
    <property type="project" value="TreeGrafter"/>
</dbReference>
<protein>
    <submittedName>
        <fullName evidence="5">Multiple sugar transport system substrate-binding protein</fullName>
    </submittedName>
</protein>
<dbReference type="EMBL" id="JACHMF010000001">
    <property type="protein sequence ID" value="MBB4698395.1"/>
    <property type="molecule type" value="Genomic_DNA"/>
</dbReference>
<dbReference type="InterPro" id="IPR006059">
    <property type="entry name" value="SBP"/>
</dbReference>
<evidence type="ECO:0000256" key="3">
    <source>
        <dbReference type="ARBA" id="ARBA00022729"/>
    </source>
</evidence>
<gene>
    <name evidence="5" type="ORF">BKA14_008543</name>
</gene>
<evidence type="ECO:0000256" key="1">
    <source>
        <dbReference type="ARBA" id="ARBA00008520"/>
    </source>
</evidence>
<accession>A0A7W7G7D6</accession>
<evidence type="ECO:0000256" key="2">
    <source>
        <dbReference type="ARBA" id="ARBA00022448"/>
    </source>
</evidence>
<proteinExistence type="inferred from homology"/>
<dbReference type="Proteomes" id="UP000542742">
    <property type="component" value="Unassembled WGS sequence"/>
</dbReference>
<reference evidence="5 6" key="1">
    <citation type="submission" date="2020-08" db="EMBL/GenBank/DDBJ databases">
        <title>Sequencing the genomes of 1000 actinobacteria strains.</title>
        <authorList>
            <person name="Klenk H.-P."/>
        </authorList>
    </citation>
    <scope>NUCLEOTIDE SEQUENCE [LARGE SCALE GENOMIC DNA]</scope>
    <source>
        <strain evidence="5 6">DSM 45518</strain>
    </source>
</reference>
<name>A0A7W7G7D6_9ACTN</name>
<dbReference type="Pfam" id="PF01547">
    <property type="entry name" value="SBP_bac_1"/>
    <property type="match status" value="1"/>
</dbReference>
<keyword evidence="6" id="KW-1185">Reference proteome</keyword>
<keyword evidence="3 4" id="KW-0732">Signal</keyword>
<dbReference type="AlphaFoldDB" id="A0A7W7G7D6"/>
<dbReference type="GO" id="GO:0015768">
    <property type="term" value="P:maltose transport"/>
    <property type="evidence" value="ECO:0007669"/>
    <property type="project" value="TreeGrafter"/>
</dbReference>